<feature type="domain" description="AB hydrolase-1" evidence="3">
    <location>
        <begin position="70"/>
        <end position="348"/>
    </location>
</feature>
<keyword evidence="5" id="KW-1185">Reference proteome</keyword>
<sequence length="370" mass="40870">MVTLLLWLPFSVCAWVARLYTLEVKPKKKGYVEAFLDKHSITYNIVNTQTSDNYVLTFHHLPPSKPSLGTVLFIHGMFESGAMAFTHSTESLPVILQERGYDVFLANGRGNMYGLKHTKMSSWDPKFWDFDMKTHAKLDFPAMVTAALSSSTAKQSAIIVYGTSQGSLVALMGLALNPSLNKKVKLVCAISPALVLRTPTNPLVSMVFKMEPSILGSPQYFMFASFTQCFVPDWLANVVAFAALKASGMSQLTMDKDGAWDVMASTPSGFLPTKSMRMYQKILKDGPAFFKAKDGECDFGEIDTNIALWMGKEDVVLDVDATTALLEGLDKAKIVKKVVLDGWGHTDLWYSIESKTVLTPDVIKLIETMG</sequence>
<dbReference type="OrthoDB" id="9974421at2759"/>
<name>A0A9W7L8X5_9STRA</name>
<accession>A0A9W7L8X5</accession>
<evidence type="ECO:0000313" key="5">
    <source>
        <dbReference type="Proteomes" id="UP001165065"/>
    </source>
</evidence>
<dbReference type="AlphaFoldDB" id="A0A9W7L8X5"/>
<dbReference type="SUPFAM" id="SSF53474">
    <property type="entry name" value="alpha/beta-Hydrolases"/>
    <property type="match status" value="1"/>
</dbReference>
<dbReference type="InterPro" id="IPR000073">
    <property type="entry name" value="AB_hydrolase_1"/>
</dbReference>
<dbReference type="PANTHER" id="PTHR11005">
    <property type="entry name" value="LYSOSOMAL ACID LIPASE-RELATED"/>
    <property type="match status" value="1"/>
</dbReference>
<dbReference type="GO" id="GO:0016042">
    <property type="term" value="P:lipid catabolic process"/>
    <property type="evidence" value="ECO:0007669"/>
    <property type="project" value="UniProtKB-KW"/>
</dbReference>
<evidence type="ECO:0000259" key="3">
    <source>
        <dbReference type="Pfam" id="PF00561"/>
    </source>
</evidence>
<evidence type="ECO:0000313" key="4">
    <source>
        <dbReference type="EMBL" id="GMI38739.1"/>
    </source>
</evidence>
<evidence type="ECO:0000256" key="2">
    <source>
        <dbReference type="ARBA" id="ARBA00023098"/>
    </source>
</evidence>
<reference evidence="5" key="1">
    <citation type="journal article" date="2023" name="Commun. Biol.">
        <title>Genome analysis of Parmales, the sister group of diatoms, reveals the evolutionary specialization of diatoms from phago-mixotrophs to photoautotrophs.</title>
        <authorList>
            <person name="Ban H."/>
            <person name="Sato S."/>
            <person name="Yoshikawa S."/>
            <person name="Yamada K."/>
            <person name="Nakamura Y."/>
            <person name="Ichinomiya M."/>
            <person name="Sato N."/>
            <person name="Blanc-Mathieu R."/>
            <person name="Endo H."/>
            <person name="Kuwata A."/>
            <person name="Ogata H."/>
        </authorList>
    </citation>
    <scope>NUCLEOTIDE SEQUENCE [LARGE SCALE GENOMIC DNA]</scope>
</reference>
<organism evidence="4 5">
    <name type="scientific">Triparma columacea</name>
    <dbReference type="NCBI Taxonomy" id="722753"/>
    <lineage>
        <taxon>Eukaryota</taxon>
        <taxon>Sar</taxon>
        <taxon>Stramenopiles</taxon>
        <taxon>Ochrophyta</taxon>
        <taxon>Bolidophyceae</taxon>
        <taxon>Parmales</taxon>
        <taxon>Triparmaceae</taxon>
        <taxon>Triparma</taxon>
    </lineage>
</organism>
<evidence type="ECO:0000256" key="1">
    <source>
        <dbReference type="ARBA" id="ARBA00022963"/>
    </source>
</evidence>
<proteinExistence type="predicted"/>
<gene>
    <name evidence="4" type="ORF">TrCOL_g1534</name>
</gene>
<dbReference type="Pfam" id="PF00561">
    <property type="entry name" value="Abhydrolase_1"/>
    <property type="match status" value="1"/>
</dbReference>
<keyword evidence="1" id="KW-0442">Lipid degradation</keyword>
<dbReference type="EMBL" id="BRYA01001090">
    <property type="protein sequence ID" value="GMI38739.1"/>
    <property type="molecule type" value="Genomic_DNA"/>
</dbReference>
<dbReference type="InterPro" id="IPR029058">
    <property type="entry name" value="AB_hydrolase_fold"/>
</dbReference>
<keyword evidence="2" id="KW-0443">Lipid metabolism</keyword>
<dbReference type="Gene3D" id="3.40.50.1820">
    <property type="entry name" value="alpha/beta hydrolase"/>
    <property type="match status" value="1"/>
</dbReference>
<dbReference type="Proteomes" id="UP001165065">
    <property type="component" value="Unassembled WGS sequence"/>
</dbReference>
<protein>
    <recommendedName>
        <fullName evidence="3">AB hydrolase-1 domain-containing protein</fullName>
    </recommendedName>
</protein>
<comment type="caution">
    <text evidence="4">The sequence shown here is derived from an EMBL/GenBank/DDBJ whole genome shotgun (WGS) entry which is preliminary data.</text>
</comment>